<dbReference type="Pfam" id="PF13466">
    <property type="entry name" value="STAS_2"/>
    <property type="match status" value="1"/>
</dbReference>
<dbReference type="PANTHER" id="PTHR35849:SF1">
    <property type="entry name" value="INTERMEMBRANE PHOSPHOLIPID TRANSPORT SYSTEM BINDING PROTEIN MLAB"/>
    <property type="match status" value="1"/>
</dbReference>
<dbReference type="InterPro" id="IPR058548">
    <property type="entry name" value="MlaB-like_STAS"/>
</dbReference>
<reference evidence="2" key="1">
    <citation type="submission" date="2021-07" db="EMBL/GenBank/DDBJ databases">
        <title>Shewanella sp. YLB-07 whole genome sequence.</title>
        <authorList>
            <person name="Yu L."/>
        </authorList>
    </citation>
    <scope>NUCLEOTIDE SEQUENCE</scope>
    <source>
        <strain evidence="2">YLB-08</strain>
    </source>
</reference>
<protein>
    <submittedName>
        <fullName evidence="2">STAS domain-containing protein</fullName>
    </submittedName>
</protein>
<dbReference type="InterPro" id="IPR036513">
    <property type="entry name" value="STAS_dom_sf"/>
</dbReference>
<organism evidence="2 3">
    <name type="scientific">Shewanella eurypsychrophilus</name>
    <dbReference type="NCBI Taxonomy" id="2593656"/>
    <lineage>
        <taxon>Bacteria</taxon>
        <taxon>Pseudomonadati</taxon>
        <taxon>Pseudomonadota</taxon>
        <taxon>Gammaproteobacteria</taxon>
        <taxon>Alteromonadales</taxon>
        <taxon>Shewanellaceae</taxon>
        <taxon>Shewanella</taxon>
    </lineage>
</organism>
<dbReference type="InterPro" id="IPR052746">
    <property type="entry name" value="MlaB_ABC_Transporter"/>
</dbReference>
<dbReference type="PANTHER" id="PTHR35849">
    <property type="entry name" value="BLR2341 PROTEIN"/>
    <property type="match status" value="1"/>
</dbReference>
<keyword evidence="3" id="KW-1185">Reference proteome</keyword>
<sequence>MADFLCDGAICRITGSLSQQEVVKLWDERKRLVDKGAKVLDLSGLTYSDSAGIAFLLELISLAKKQGRVLTLSSASIQLSKLIALYDLELFFIEEAKQGK</sequence>
<dbReference type="Proteomes" id="UP000316416">
    <property type="component" value="Chromosome"/>
</dbReference>
<dbReference type="SUPFAM" id="SSF52091">
    <property type="entry name" value="SpoIIaa-like"/>
    <property type="match status" value="1"/>
</dbReference>
<dbReference type="EMBL" id="CP045503">
    <property type="protein sequence ID" value="QPG59684.1"/>
    <property type="molecule type" value="Genomic_DNA"/>
</dbReference>
<gene>
    <name evidence="2" type="ORF">FM038_021610</name>
</gene>
<dbReference type="InterPro" id="IPR002645">
    <property type="entry name" value="STAS_dom"/>
</dbReference>
<dbReference type="RefSeq" id="WP_142873885.1">
    <property type="nucleotide sequence ID" value="NZ_CP045503.2"/>
</dbReference>
<name>A0ABX6VBE5_9GAMM</name>
<dbReference type="Gene3D" id="3.30.750.24">
    <property type="entry name" value="STAS domain"/>
    <property type="match status" value="1"/>
</dbReference>
<accession>A0ABX6VBE5</accession>
<evidence type="ECO:0000313" key="2">
    <source>
        <dbReference type="EMBL" id="QPG59684.1"/>
    </source>
</evidence>
<proteinExistence type="predicted"/>
<evidence type="ECO:0000313" key="3">
    <source>
        <dbReference type="Proteomes" id="UP000316416"/>
    </source>
</evidence>
<dbReference type="CDD" id="cd07043">
    <property type="entry name" value="STAS_anti-anti-sigma_factors"/>
    <property type="match status" value="1"/>
</dbReference>
<feature type="domain" description="STAS" evidence="1">
    <location>
        <begin position="10"/>
        <end position="100"/>
    </location>
</feature>
<evidence type="ECO:0000259" key="1">
    <source>
        <dbReference type="PROSITE" id="PS50801"/>
    </source>
</evidence>
<dbReference type="PROSITE" id="PS50801">
    <property type="entry name" value="STAS"/>
    <property type="match status" value="1"/>
</dbReference>